<dbReference type="PANTHER" id="PTHR33327">
    <property type="entry name" value="ENDONUCLEASE"/>
    <property type="match status" value="1"/>
</dbReference>
<dbReference type="AlphaFoldDB" id="A0A812D323"/>
<evidence type="ECO:0000259" key="2">
    <source>
        <dbReference type="Pfam" id="PF23055"/>
    </source>
</evidence>
<organism evidence="3 4">
    <name type="scientific">Acanthosepion pharaonis</name>
    <name type="common">Pharaoh cuttlefish</name>
    <name type="synonym">Sepia pharaonis</name>
    <dbReference type="NCBI Taxonomy" id="158019"/>
    <lineage>
        <taxon>Eukaryota</taxon>
        <taxon>Metazoa</taxon>
        <taxon>Spiralia</taxon>
        <taxon>Lophotrochozoa</taxon>
        <taxon>Mollusca</taxon>
        <taxon>Cephalopoda</taxon>
        <taxon>Coleoidea</taxon>
        <taxon>Decapodiformes</taxon>
        <taxon>Sepiida</taxon>
        <taxon>Sepiina</taxon>
        <taxon>Sepiidae</taxon>
        <taxon>Acanthosepion</taxon>
    </lineage>
</organism>
<gene>
    <name evidence="3" type="ORF">SPHA_45120</name>
</gene>
<accession>A0A812D323</accession>
<feature type="compositionally biased region" description="Basic residues" evidence="1">
    <location>
        <begin position="219"/>
        <end position="234"/>
    </location>
</feature>
<dbReference type="EMBL" id="CAHIKZ030002323">
    <property type="protein sequence ID" value="CAE1284989.1"/>
    <property type="molecule type" value="Genomic_DNA"/>
</dbReference>
<feature type="domain" description="DUF7041" evidence="2">
    <location>
        <begin position="17"/>
        <end position="98"/>
    </location>
</feature>
<sequence>MADPVPLTETATRLEMPAFNPNVQTWFLQLDAIFQARHVTSQQSKFASVVEKLPAEVAAEVADILTSLPTDKPYETLKQEILHRTGFSEERKIRDLLTNVTIEDSKPSQLLRRMQQLLGDNNISATVFRQMWLDKLPSDMVRILAALTDDVDIQKLAMIADKIADTAPVRQISSTGTVVGLVPDVNQQIQKLSSELKRISLQLQELQKPHESRRDNFTRHRNRGSRSTSRHKYQQRRDRYQHANCWYHENFGARAKKCRPPCSYEKVTSKQTSGKRTRWHPVETLDARYLKTNRLFYIHDRATMRVFR</sequence>
<dbReference type="PANTHER" id="PTHR33327:SF3">
    <property type="entry name" value="RNA-DIRECTED DNA POLYMERASE"/>
    <property type="match status" value="1"/>
</dbReference>
<reference evidence="3" key="1">
    <citation type="submission" date="2021-01" db="EMBL/GenBank/DDBJ databases">
        <authorList>
            <person name="Li R."/>
            <person name="Bekaert M."/>
        </authorList>
    </citation>
    <scope>NUCLEOTIDE SEQUENCE</scope>
    <source>
        <strain evidence="3">Farmed</strain>
    </source>
</reference>
<dbReference type="OrthoDB" id="6251906at2759"/>
<proteinExistence type="predicted"/>
<feature type="region of interest" description="Disordered" evidence="1">
    <location>
        <begin position="205"/>
        <end position="236"/>
    </location>
</feature>
<dbReference type="Pfam" id="PF23055">
    <property type="entry name" value="DUF7041"/>
    <property type="match status" value="1"/>
</dbReference>
<comment type="caution">
    <text evidence="3">The sequence shown here is derived from an EMBL/GenBank/DDBJ whole genome shotgun (WGS) entry which is preliminary data.</text>
</comment>
<name>A0A812D323_ACAPH</name>
<dbReference type="InterPro" id="IPR055469">
    <property type="entry name" value="DUF7041"/>
</dbReference>
<evidence type="ECO:0000313" key="3">
    <source>
        <dbReference type="EMBL" id="CAE1284989.1"/>
    </source>
</evidence>
<evidence type="ECO:0000313" key="4">
    <source>
        <dbReference type="Proteomes" id="UP000597762"/>
    </source>
</evidence>
<protein>
    <recommendedName>
        <fullName evidence="2">DUF7041 domain-containing protein</fullName>
    </recommendedName>
</protein>
<keyword evidence="4" id="KW-1185">Reference proteome</keyword>
<feature type="compositionally biased region" description="Basic and acidic residues" evidence="1">
    <location>
        <begin position="207"/>
        <end position="218"/>
    </location>
</feature>
<dbReference type="Proteomes" id="UP000597762">
    <property type="component" value="Unassembled WGS sequence"/>
</dbReference>
<evidence type="ECO:0000256" key="1">
    <source>
        <dbReference type="SAM" id="MobiDB-lite"/>
    </source>
</evidence>